<dbReference type="AlphaFoldDB" id="A0AAF0TU58"/>
<organism evidence="2 3">
    <name type="scientific">Solanum verrucosum</name>
    <dbReference type="NCBI Taxonomy" id="315347"/>
    <lineage>
        <taxon>Eukaryota</taxon>
        <taxon>Viridiplantae</taxon>
        <taxon>Streptophyta</taxon>
        <taxon>Embryophyta</taxon>
        <taxon>Tracheophyta</taxon>
        <taxon>Spermatophyta</taxon>
        <taxon>Magnoliopsida</taxon>
        <taxon>eudicotyledons</taxon>
        <taxon>Gunneridae</taxon>
        <taxon>Pentapetalae</taxon>
        <taxon>asterids</taxon>
        <taxon>lamiids</taxon>
        <taxon>Solanales</taxon>
        <taxon>Solanaceae</taxon>
        <taxon>Solanoideae</taxon>
        <taxon>Solaneae</taxon>
        <taxon>Solanum</taxon>
    </lineage>
</organism>
<dbReference type="EMBL" id="CP133617">
    <property type="protein sequence ID" value="WMV32364.1"/>
    <property type="molecule type" value="Genomic_DNA"/>
</dbReference>
<dbReference type="InterPro" id="IPR012337">
    <property type="entry name" value="RNaseH-like_sf"/>
</dbReference>
<protein>
    <recommendedName>
        <fullName evidence="1">Integrase catalytic domain-containing protein</fullName>
    </recommendedName>
</protein>
<dbReference type="PANTHER" id="PTHR37984">
    <property type="entry name" value="PROTEIN CBG26694"/>
    <property type="match status" value="1"/>
</dbReference>
<proteinExistence type="predicted"/>
<gene>
    <name evidence="2" type="ORF">MTR67_025749</name>
</gene>
<evidence type="ECO:0000313" key="3">
    <source>
        <dbReference type="Proteomes" id="UP001234989"/>
    </source>
</evidence>
<dbReference type="GO" id="GO:0015074">
    <property type="term" value="P:DNA integration"/>
    <property type="evidence" value="ECO:0007669"/>
    <property type="project" value="InterPro"/>
</dbReference>
<dbReference type="SUPFAM" id="SSF53098">
    <property type="entry name" value="Ribonuclease H-like"/>
    <property type="match status" value="1"/>
</dbReference>
<dbReference type="Gene3D" id="3.30.420.10">
    <property type="entry name" value="Ribonuclease H-like superfamily/Ribonuclease H"/>
    <property type="match status" value="1"/>
</dbReference>
<dbReference type="PROSITE" id="PS50994">
    <property type="entry name" value="INTEGRASE"/>
    <property type="match status" value="1"/>
</dbReference>
<accession>A0AAF0TU58</accession>
<dbReference type="Proteomes" id="UP001234989">
    <property type="component" value="Chromosome 6"/>
</dbReference>
<dbReference type="InterPro" id="IPR001584">
    <property type="entry name" value="Integrase_cat-core"/>
</dbReference>
<name>A0AAF0TU58_SOLVR</name>
<feature type="domain" description="Integrase catalytic" evidence="1">
    <location>
        <begin position="1"/>
        <end position="102"/>
    </location>
</feature>
<dbReference type="PANTHER" id="PTHR37984:SF15">
    <property type="entry name" value="INTEGRASE CATALYTIC DOMAIN-CONTAINING PROTEIN"/>
    <property type="match status" value="1"/>
</dbReference>
<evidence type="ECO:0000313" key="2">
    <source>
        <dbReference type="EMBL" id="WMV32364.1"/>
    </source>
</evidence>
<sequence>MVRLHGVPLSIISDRGIQFTSPFWKSFQKGLGTRLKLSMTFHPQTDGKAKRKIQNLEEMLRAYVIEFKDKWDDHLPLIEFSYNNNCHLSVVMPPFEALYGGRGRDLEFDVDDWVYLKISPMNGVMSIGTSIFHVSLLKKYIGDSISIVPLENLGIKEILF</sequence>
<evidence type="ECO:0000259" key="1">
    <source>
        <dbReference type="PROSITE" id="PS50994"/>
    </source>
</evidence>
<dbReference type="InterPro" id="IPR036397">
    <property type="entry name" value="RNaseH_sf"/>
</dbReference>
<dbReference type="GO" id="GO:0003676">
    <property type="term" value="F:nucleic acid binding"/>
    <property type="evidence" value="ECO:0007669"/>
    <property type="project" value="InterPro"/>
</dbReference>
<reference evidence="2" key="1">
    <citation type="submission" date="2023-08" db="EMBL/GenBank/DDBJ databases">
        <title>A de novo genome assembly of Solanum verrucosum Schlechtendal, a Mexican diploid species geographically isolated from the other diploid A-genome species in potato relatives.</title>
        <authorList>
            <person name="Hosaka K."/>
        </authorList>
    </citation>
    <scope>NUCLEOTIDE SEQUENCE</scope>
    <source>
        <tissue evidence="2">Young leaves</tissue>
    </source>
</reference>
<dbReference type="InterPro" id="IPR050951">
    <property type="entry name" value="Retrovirus_Pol_polyprotein"/>
</dbReference>
<keyword evidence="3" id="KW-1185">Reference proteome</keyword>